<gene>
    <name evidence="1" type="ORF">SPARVUS_LOCUS2754328</name>
</gene>
<protein>
    <submittedName>
        <fullName evidence="1">Uncharacterized protein</fullName>
    </submittedName>
</protein>
<sequence length="102" mass="10865">MLLPGPDCVNGSLYALPLLQSPSPSTLPCCHLSVSSHHCSFCHGGLGSIVLRPIIGCWQLYRSSHCLLQALAVQARNLPWAPCTALLNAAARLQSVCHGSLY</sequence>
<organism evidence="1 2">
    <name type="scientific">Staurois parvus</name>
    <dbReference type="NCBI Taxonomy" id="386267"/>
    <lineage>
        <taxon>Eukaryota</taxon>
        <taxon>Metazoa</taxon>
        <taxon>Chordata</taxon>
        <taxon>Craniata</taxon>
        <taxon>Vertebrata</taxon>
        <taxon>Euteleostomi</taxon>
        <taxon>Amphibia</taxon>
        <taxon>Batrachia</taxon>
        <taxon>Anura</taxon>
        <taxon>Neobatrachia</taxon>
        <taxon>Ranoidea</taxon>
        <taxon>Ranidae</taxon>
        <taxon>Staurois</taxon>
    </lineage>
</organism>
<evidence type="ECO:0000313" key="2">
    <source>
        <dbReference type="Proteomes" id="UP001162483"/>
    </source>
</evidence>
<keyword evidence="2" id="KW-1185">Reference proteome</keyword>
<dbReference type="Proteomes" id="UP001162483">
    <property type="component" value="Unassembled WGS sequence"/>
</dbReference>
<feature type="non-terminal residue" evidence="1">
    <location>
        <position position="102"/>
    </location>
</feature>
<evidence type="ECO:0000313" key="1">
    <source>
        <dbReference type="EMBL" id="CAI9545967.1"/>
    </source>
</evidence>
<reference evidence="1" key="1">
    <citation type="submission" date="2023-05" db="EMBL/GenBank/DDBJ databases">
        <authorList>
            <person name="Stuckert A."/>
        </authorList>
    </citation>
    <scope>NUCLEOTIDE SEQUENCE</scope>
</reference>
<accession>A0ABN9BED0</accession>
<proteinExistence type="predicted"/>
<comment type="caution">
    <text evidence="1">The sequence shown here is derived from an EMBL/GenBank/DDBJ whole genome shotgun (WGS) entry which is preliminary data.</text>
</comment>
<dbReference type="EMBL" id="CATNWA010003668">
    <property type="protein sequence ID" value="CAI9545967.1"/>
    <property type="molecule type" value="Genomic_DNA"/>
</dbReference>
<name>A0ABN9BED0_9NEOB</name>